<dbReference type="Pfam" id="PF01776">
    <property type="entry name" value="Ribosomal_L22e"/>
    <property type="match status" value="1"/>
</dbReference>
<dbReference type="STRING" id="9568.ENSMLEP00000014052"/>
<sequence length="88" mass="10092">MDAANFEQFLQEGIKVNGKAGNLGGGVVTMERTKSKITMTSEKNNLCDWLHVVANSEENYELCYFQISQDKQEEEDEGLKFIYLEFFV</sequence>
<comment type="function">
    <text evidence="7">Component of the large ribosomal subunit. The ribosome is a large ribonucleoprotein complex responsible for the synthesis of proteins in the cell.</text>
</comment>
<dbReference type="PANTHER" id="PTHR10064:SF2">
    <property type="entry name" value="LARGE RIBOSOMAL SUBUNIT PROTEIN EL22"/>
    <property type="match status" value="1"/>
</dbReference>
<dbReference type="GO" id="GO:0003735">
    <property type="term" value="F:structural constituent of ribosome"/>
    <property type="evidence" value="ECO:0007669"/>
    <property type="project" value="InterPro"/>
</dbReference>
<keyword evidence="6" id="KW-0687">Ribonucleoprotein</keyword>
<evidence type="ECO:0000256" key="4">
    <source>
        <dbReference type="ARBA" id="ARBA00022490"/>
    </source>
</evidence>
<keyword evidence="4" id="KW-0963">Cytoplasm</keyword>
<dbReference type="GeneTree" id="ENSGT00940000153314"/>
<dbReference type="GO" id="GO:0002181">
    <property type="term" value="P:cytoplasmic translation"/>
    <property type="evidence" value="ECO:0007669"/>
    <property type="project" value="TreeGrafter"/>
</dbReference>
<reference evidence="10" key="1">
    <citation type="submission" date="2025-08" db="UniProtKB">
        <authorList>
            <consortium name="Ensembl"/>
        </authorList>
    </citation>
    <scope>IDENTIFICATION</scope>
</reference>
<evidence type="ECO:0000313" key="11">
    <source>
        <dbReference type="Proteomes" id="UP000233140"/>
    </source>
</evidence>
<dbReference type="InterPro" id="IPR002671">
    <property type="entry name" value="Ribosomal_eL22"/>
</dbReference>
<dbReference type="InterPro" id="IPR038526">
    <property type="entry name" value="Ribosomal_eL22_sf"/>
</dbReference>
<evidence type="ECO:0000256" key="3">
    <source>
        <dbReference type="ARBA" id="ARBA00011133"/>
    </source>
</evidence>
<proteinExistence type="inferred from homology"/>
<evidence type="ECO:0000256" key="8">
    <source>
        <dbReference type="ARBA" id="ARBA00040613"/>
    </source>
</evidence>
<comment type="subunit">
    <text evidence="3">Component of the large ribosomal subunit.</text>
</comment>
<dbReference type="GO" id="GO:0003723">
    <property type="term" value="F:RNA binding"/>
    <property type="evidence" value="ECO:0007669"/>
    <property type="project" value="TreeGrafter"/>
</dbReference>
<keyword evidence="11" id="KW-1185">Reference proteome</keyword>
<name>A0A2K5YEQ9_MANLE</name>
<evidence type="ECO:0000256" key="9">
    <source>
        <dbReference type="ARBA" id="ARBA00041214"/>
    </source>
</evidence>
<evidence type="ECO:0000256" key="6">
    <source>
        <dbReference type="ARBA" id="ARBA00023274"/>
    </source>
</evidence>
<evidence type="ECO:0000256" key="2">
    <source>
        <dbReference type="ARBA" id="ARBA00007817"/>
    </source>
</evidence>
<dbReference type="GO" id="GO:0005737">
    <property type="term" value="C:cytoplasm"/>
    <property type="evidence" value="ECO:0007669"/>
    <property type="project" value="UniProtKB-SubCell"/>
</dbReference>
<keyword evidence="5" id="KW-0689">Ribosomal protein</keyword>
<comment type="similarity">
    <text evidence="2">Belongs to the eukaryotic ribosomal protein eL22 family.</text>
</comment>
<evidence type="ECO:0000256" key="7">
    <source>
        <dbReference type="ARBA" id="ARBA00034092"/>
    </source>
</evidence>
<dbReference type="Ensembl" id="ENSMLET00000037495.1">
    <property type="protein sequence ID" value="ENSMLEP00000014052.1"/>
    <property type="gene ID" value="ENSMLEG00000031189.1"/>
</dbReference>
<reference evidence="10" key="2">
    <citation type="submission" date="2025-09" db="UniProtKB">
        <authorList>
            <consortium name="Ensembl"/>
        </authorList>
    </citation>
    <scope>IDENTIFICATION</scope>
</reference>
<dbReference type="GO" id="GO:1990904">
    <property type="term" value="C:ribonucleoprotein complex"/>
    <property type="evidence" value="ECO:0007669"/>
    <property type="project" value="UniProtKB-KW"/>
</dbReference>
<comment type="subcellular location">
    <subcellularLocation>
        <location evidence="1">Cytoplasm</location>
    </subcellularLocation>
</comment>
<dbReference type="Gene3D" id="3.30.1360.210">
    <property type="match status" value="2"/>
</dbReference>
<dbReference type="GO" id="GO:0005840">
    <property type="term" value="C:ribosome"/>
    <property type="evidence" value="ECO:0007669"/>
    <property type="project" value="UniProtKB-KW"/>
</dbReference>
<evidence type="ECO:0000313" key="10">
    <source>
        <dbReference type="Ensembl" id="ENSMLEP00000014052.1"/>
    </source>
</evidence>
<dbReference type="Proteomes" id="UP000233140">
    <property type="component" value="Unassembled WGS sequence"/>
</dbReference>
<accession>A0A2K5YEQ9</accession>
<evidence type="ECO:0000256" key="1">
    <source>
        <dbReference type="ARBA" id="ARBA00004496"/>
    </source>
</evidence>
<dbReference type="OMA" id="FIYLEFF"/>
<dbReference type="PANTHER" id="PTHR10064">
    <property type="entry name" value="60S RIBOSOMAL PROTEIN L22"/>
    <property type="match status" value="1"/>
</dbReference>
<organism evidence="10 11">
    <name type="scientific">Mandrillus leucophaeus</name>
    <name type="common">Drill</name>
    <name type="synonym">Papio leucophaeus</name>
    <dbReference type="NCBI Taxonomy" id="9568"/>
    <lineage>
        <taxon>Eukaryota</taxon>
        <taxon>Metazoa</taxon>
        <taxon>Chordata</taxon>
        <taxon>Craniata</taxon>
        <taxon>Vertebrata</taxon>
        <taxon>Euteleostomi</taxon>
        <taxon>Mammalia</taxon>
        <taxon>Eutheria</taxon>
        <taxon>Euarchontoglires</taxon>
        <taxon>Primates</taxon>
        <taxon>Haplorrhini</taxon>
        <taxon>Catarrhini</taxon>
        <taxon>Cercopithecidae</taxon>
        <taxon>Cercopithecinae</taxon>
        <taxon>Mandrillus</taxon>
    </lineage>
</organism>
<dbReference type="AlphaFoldDB" id="A0A2K5YEQ9"/>
<protein>
    <recommendedName>
        <fullName evidence="8">Large ribosomal subunit protein eL22</fullName>
    </recommendedName>
    <alternativeName>
        <fullName evidence="9">60S ribosomal protein L22</fullName>
    </alternativeName>
</protein>
<evidence type="ECO:0000256" key="5">
    <source>
        <dbReference type="ARBA" id="ARBA00022980"/>
    </source>
</evidence>